<dbReference type="PANTHER" id="PTHR32134">
    <property type="entry name" value="FNIP REPEAT-CONTAINING PROTEIN"/>
    <property type="match status" value="1"/>
</dbReference>
<accession>A0A481Z3D4</accession>
<dbReference type="Pfam" id="PF05725">
    <property type="entry name" value="FNIP"/>
    <property type="match status" value="2"/>
</dbReference>
<dbReference type="EMBL" id="MK500427">
    <property type="protein sequence ID" value="QBK89538.1"/>
    <property type="molecule type" value="Genomic_DNA"/>
</dbReference>
<sequence>MQGRLTYNQFQSKFKGLGLSIKQIGQAWSKYKINEIHNIDLTLINIRKLVSVIKKEKPKSKTIIRRVSLIRKYKKIEPNIKNIITKKIDYFSQQPPEIVRLMLFNLPMDEIKNMCNINKFLRDKVCTDYFWRIYIKDFYSEYDDINNSKLPKNLRHYVSNIITTNPKVQSEYKNVTSMILVDFNHKIEKDVLPASLTTLTFGREFNQEIEEGVLPTSLTTLTFGQNFNKKIEKGVLPKSLTTLILGREFNQKIEKGILPKSLSYIWRKF</sequence>
<dbReference type="InterPro" id="IPR051251">
    <property type="entry name" value="STK_FNIP-Repeat"/>
</dbReference>
<dbReference type="InterPro" id="IPR008615">
    <property type="entry name" value="FNIP"/>
</dbReference>
<dbReference type="PANTHER" id="PTHR32134:SF169">
    <property type="entry name" value="FNIP REPEAT-CONTAINING PROTEIN-RELATED"/>
    <property type="match status" value="1"/>
</dbReference>
<gene>
    <name evidence="1" type="ORF">LCPAC001_00480</name>
</gene>
<evidence type="ECO:0000313" key="1">
    <source>
        <dbReference type="EMBL" id="QBK89538.1"/>
    </source>
</evidence>
<protein>
    <submittedName>
        <fullName evidence="1">FNIP repeat protein</fullName>
    </submittedName>
</protein>
<reference evidence="1" key="1">
    <citation type="journal article" date="2019" name="MBio">
        <title>Virus Genomes from Deep Sea Sediments Expand the Ocean Megavirome and Support Independent Origins of Viral Gigantism.</title>
        <authorList>
            <person name="Backstrom D."/>
            <person name="Yutin N."/>
            <person name="Jorgensen S.L."/>
            <person name="Dharamshi J."/>
            <person name="Homa F."/>
            <person name="Zaremba-Niedwiedzka K."/>
            <person name="Spang A."/>
            <person name="Wolf Y.I."/>
            <person name="Koonin E.V."/>
            <person name="Ettema T.J."/>
        </authorList>
    </citation>
    <scope>NUCLEOTIDE SEQUENCE</scope>
</reference>
<proteinExistence type="predicted"/>
<name>A0A481Z3D4_9VIRU</name>
<organism evidence="1">
    <name type="scientific">Pithovirus LCPAC001</name>
    <dbReference type="NCBI Taxonomy" id="2506585"/>
    <lineage>
        <taxon>Viruses</taxon>
        <taxon>Pithoviruses</taxon>
    </lineage>
</organism>